<evidence type="ECO:0000256" key="1">
    <source>
        <dbReference type="SAM" id="Phobius"/>
    </source>
</evidence>
<comment type="caution">
    <text evidence="2">The sequence shown here is derived from an EMBL/GenBank/DDBJ whole genome shotgun (WGS) entry which is preliminary data.</text>
</comment>
<keyword evidence="3" id="KW-1185">Reference proteome</keyword>
<feature type="transmembrane region" description="Helical" evidence="1">
    <location>
        <begin position="127"/>
        <end position="151"/>
    </location>
</feature>
<evidence type="ECO:0000313" key="3">
    <source>
        <dbReference type="Proteomes" id="UP001375743"/>
    </source>
</evidence>
<protein>
    <submittedName>
        <fullName evidence="2">OpgC domain-containing protein</fullName>
    </submittedName>
</protein>
<dbReference type="InterPro" id="IPR014550">
    <property type="entry name" value="UCP028704_OpgC"/>
</dbReference>
<organism evidence="2 3">
    <name type="scientific">Benzoatithermus flavus</name>
    <dbReference type="NCBI Taxonomy" id="3108223"/>
    <lineage>
        <taxon>Bacteria</taxon>
        <taxon>Pseudomonadati</taxon>
        <taxon>Pseudomonadota</taxon>
        <taxon>Alphaproteobacteria</taxon>
        <taxon>Geminicoccales</taxon>
        <taxon>Geminicoccaceae</taxon>
        <taxon>Benzoatithermus</taxon>
    </lineage>
</organism>
<dbReference type="RefSeq" id="WP_418159856.1">
    <property type="nucleotide sequence ID" value="NZ_JBBLZC010000011.1"/>
</dbReference>
<sequence length="409" mass="45226">MNGSEARDPRLDFFRGLAMFVILVAHVPLNPWIRWIPARFGPSDATEMFVFCSGFASALAFGGTFARHGFGLGVLRVLHRCWQIYWSHLGAFLAVAAIGVAGTQLAGDADYVRALWLHPFFAEPARGVLHLVTLTYVPNYFDVLPMYLVVLAQVPLVVACARLHPVLVAPVCGGLYLAQWHGLLDLPAEWWSDRPWFFNPFAWQLLFFTGFAFGAGWLPAPPRRRWLLRLTLAFVLVMVPLSWQPLWSAVGWLGQAHHVLASWGDKTRFGMLRYLHFLALAYLALRLVELRPEALTGRAAAPVIAVGQQALPVFLWSMVCAQMLGMVLDRLGRAPLTVLVVNGLGLSSLVAVARLARLMKAQLWRRRAPRAREAAAPWTVVAVPAAALEGGERDEGGGRHLIGIHQSLA</sequence>
<accession>A0ABU8XS16</accession>
<gene>
    <name evidence="2" type="ORF">U1T56_12660</name>
</gene>
<feature type="transmembrane region" description="Helical" evidence="1">
    <location>
        <begin position="201"/>
        <end position="219"/>
    </location>
</feature>
<keyword evidence="1" id="KW-0812">Transmembrane</keyword>
<proteinExistence type="predicted"/>
<feature type="transmembrane region" description="Helical" evidence="1">
    <location>
        <begin position="48"/>
        <end position="66"/>
    </location>
</feature>
<evidence type="ECO:0000313" key="2">
    <source>
        <dbReference type="EMBL" id="MEK0084007.1"/>
    </source>
</evidence>
<dbReference type="Proteomes" id="UP001375743">
    <property type="component" value="Unassembled WGS sequence"/>
</dbReference>
<keyword evidence="1" id="KW-0472">Membrane</keyword>
<dbReference type="PANTHER" id="PTHR38592:SF3">
    <property type="entry name" value="BLL4819 PROTEIN"/>
    <property type="match status" value="1"/>
</dbReference>
<feature type="transmembrane region" description="Helical" evidence="1">
    <location>
        <begin position="86"/>
        <end position="107"/>
    </location>
</feature>
<feature type="transmembrane region" description="Helical" evidence="1">
    <location>
        <begin position="163"/>
        <end position="181"/>
    </location>
</feature>
<feature type="transmembrane region" description="Helical" evidence="1">
    <location>
        <begin position="12"/>
        <end position="28"/>
    </location>
</feature>
<feature type="transmembrane region" description="Helical" evidence="1">
    <location>
        <begin position="300"/>
        <end position="324"/>
    </location>
</feature>
<feature type="transmembrane region" description="Helical" evidence="1">
    <location>
        <begin position="226"/>
        <end position="243"/>
    </location>
</feature>
<feature type="transmembrane region" description="Helical" evidence="1">
    <location>
        <begin position="271"/>
        <end position="288"/>
    </location>
</feature>
<feature type="transmembrane region" description="Helical" evidence="1">
    <location>
        <begin position="336"/>
        <end position="356"/>
    </location>
</feature>
<keyword evidence="1" id="KW-1133">Transmembrane helix</keyword>
<dbReference type="PIRSF" id="PIRSF028704">
    <property type="entry name" value="UPC028704"/>
    <property type="match status" value="1"/>
</dbReference>
<reference evidence="2 3" key="1">
    <citation type="submission" date="2024-01" db="EMBL/GenBank/DDBJ databases">
        <title>Multi-omics insights into the function and evolution of sodium benzoate biodegradation pathways in Benzoatithermus flavus gen. nov., sp. nov. from hot spring.</title>
        <authorList>
            <person name="Hu C.-J."/>
            <person name="Li W.-J."/>
        </authorList>
    </citation>
    <scope>NUCLEOTIDE SEQUENCE [LARGE SCALE GENOMIC DNA]</scope>
    <source>
        <strain evidence="2 3">SYSU G07066</strain>
    </source>
</reference>
<name>A0ABU8XS16_9PROT</name>
<dbReference type="EMBL" id="JBBLZC010000011">
    <property type="protein sequence ID" value="MEK0084007.1"/>
    <property type="molecule type" value="Genomic_DNA"/>
</dbReference>
<dbReference type="PANTHER" id="PTHR38592">
    <property type="entry name" value="BLL4819 PROTEIN"/>
    <property type="match status" value="1"/>
</dbReference>
<dbReference type="Pfam" id="PF10129">
    <property type="entry name" value="OpgC_C"/>
    <property type="match status" value="1"/>
</dbReference>